<evidence type="ECO:0000313" key="2">
    <source>
        <dbReference type="Proteomes" id="UP000535511"/>
    </source>
</evidence>
<protein>
    <submittedName>
        <fullName evidence="1">Uncharacterized protein YndB with AHSA1/START domain</fullName>
    </submittedName>
</protein>
<dbReference type="SUPFAM" id="SSF55961">
    <property type="entry name" value="Bet v1-like"/>
    <property type="match status" value="1"/>
</dbReference>
<organism evidence="1 2">
    <name type="scientific">Nocardioides panaciterrulae</name>
    <dbReference type="NCBI Taxonomy" id="661492"/>
    <lineage>
        <taxon>Bacteria</taxon>
        <taxon>Bacillati</taxon>
        <taxon>Actinomycetota</taxon>
        <taxon>Actinomycetes</taxon>
        <taxon>Propionibacteriales</taxon>
        <taxon>Nocardioidaceae</taxon>
        <taxon>Nocardioides</taxon>
    </lineage>
</organism>
<reference evidence="1 2" key="1">
    <citation type="submission" date="2020-07" db="EMBL/GenBank/DDBJ databases">
        <title>Sequencing the genomes of 1000 actinobacteria strains.</title>
        <authorList>
            <person name="Klenk H.-P."/>
        </authorList>
    </citation>
    <scope>NUCLEOTIDE SEQUENCE [LARGE SCALE GENOMIC DNA]</scope>
    <source>
        <strain evidence="1 2">DSM 21350</strain>
    </source>
</reference>
<gene>
    <name evidence="1" type="ORF">BJZ21_000526</name>
</gene>
<name>A0A7Y9E3A5_9ACTN</name>
<dbReference type="Gene3D" id="3.30.530.20">
    <property type="match status" value="1"/>
</dbReference>
<dbReference type="InterPro" id="IPR023393">
    <property type="entry name" value="START-like_dom_sf"/>
</dbReference>
<dbReference type="AlphaFoldDB" id="A0A7Y9E3A5"/>
<keyword evidence="2" id="KW-1185">Reference proteome</keyword>
<evidence type="ECO:0000313" key="1">
    <source>
        <dbReference type="EMBL" id="NYD40443.1"/>
    </source>
</evidence>
<dbReference type="RefSeq" id="WP_179662332.1">
    <property type="nucleotide sequence ID" value="NZ_JACCBG010000001.1"/>
</dbReference>
<sequence length="165" mass="18670">MARPWLREGSVERTVAAAPEEVYRLLGDVTSTGERSAECRRAAWLPDSPAEPVVGARFRGHNRSGLARWSRVCEVVEATPGEAFAFRTIPERRDPSRQDSTIWRYDLAPVDGGTRVRHSYEITQEPRPFFKRVYGVLLPHHRDMRPAMAQTLEALARSCAEPATR</sequence>
<proteinExistence type="predicted"/>
<dbReference type="CDD" id="cd07812">
    <property type="entry name" value="SRPBCC"/>
    <property type="match status" value="1"/>
</dbReference>
<dbReference type="Proteomes" id="UP000535511">
    <property type="component" value="Unassembled WGS sequence"/>
</dbReference>
<dbReference type="InterPro" id="IPR019587">
    <property type="entry name" value="Polyketide_cyclase/dehydratase"/>
</dbReference>
<comment type="caution">
    <text evidence="1">The sequence shown here is derived from an EMBL/GenBank/DDBJ whole genome shotgun (WGS) entry which is preliminary data.</text>
</comment>
<dbReference type="EMBL" id="JACCBG010000001">
    <property type="protein sequence ID" value="NYD40443.1"/>
    <property type="molecule type" value="Genomic_DNA"/>
</dbReference>
<accession>A0A7Y9E3A5</accession>
<dbReference type="Pfam" id="PF10604">
    <property type="entry name" value="Polyketide_cyc2"/>
    <property type="match status" value="1"/>
</dbReference>